<dbReference type="KEGG" id="abp:AGABI1DRAFT43976"/>
<evidence type="ECO:0000313" key="4">
    <source>
        <dbReference type="Proteomes" id="UP000008493"/>
    </source>
</evidence>
<feature type="domain" description="Glutaminase A N-terminal" evidence="2">
    <location>
        <begin position="31"/>
        <end position="263"/>
    </location>
</feature>
<dbReference type="HOGENOM" id="CLU_008020_1_1_1"/>
<evidence type="ECO:0008006" key="5">
    <source>
        <dbReference type="Google" id="ProtNLM"/>
    </source>
</evidence>
<dbReference type="OrthoDB" id="3918848at2759"/>
<dbReference type="GeneID" id="18829523"/>
<evidence type="ECO:0000313" key="3">
    <source>
        <dbReference type="EMBL" id="EKM77071.1"/>
    </source>
</evidence>
<dbReference type="Pfam" id="PF17168">
    <property type="entry name" value="DUF5127"/>
    <property type="match status" value="1"/>
</dbReference>
<reference evidence="4" key="1">
    <citation type="journal article" date="2012" name="Proc. Natl. Acad. Sci. U.S.A.">
        <title>Genome sequence of the button mushroom Agaricus bisporus reveals mechanisms governing adaptation to a humic-rich ecological niche.</title>
        <authorList>
            <person name="Morin E."/>
            <person name="Kohler A."/>
            <person name="Baker A.R."/>
            <person name="Foulongne-Oriol M."/>
            <person name="Lombard V."/>
            <person name="Nagy L.G."/>
            <person name="Ohm R.A."/>
            <person name="Patyshakuliyeva A."/>
            <person name="Brun A."/>
            <person name="Aerts A.L."/>
            <person name="Bailey A.M."/>
            <person name="Billette C."/>
            <person name="Coutinho P.M."/>
            <person name="Deakin G."/>
            <person name="Doddapaneni H."/>
            <person name="Floudas D."/>
            <person name="Grimwood J."/>
            <person name="Hilden K."/>
            <person name="Kuees U."/>
            <person name="LaButti K.M."/>
            <person name="Lapidus A."/>
            <person name="Lindquist E.A."/>
            <person name="Lucas S.M."/>
            <person name="Murat C."/>
            <person name="Riley R.W."/>
            <person name="Salamov A.A."/>
            <person name="Schmutz J."/>
            <person name="Subramanian V."/>
            <person name="Woesten H.A.B."/>
            <person name="Xu J."/>
            <person name="Eastwood D.C."/>
            <person name="Foster G.D."/>
            <person name="Sonnenberg A.S."/>
            <person name="Cullen D."/>
            <person name="de Vries R.P."/>
            <person name="Lundell T."/>
            <person name="Hibbett D.S."/>
            <person name="Henrissat B."/>
            <person name="Burton K.S."/>
            <person name="Kerrigan R.W."/>
            <person name="Challen M.P."/>
            <person name="Grigoriev I.V."/>
            <person name="Martin F."/>
        </authorList>
    </citation>
    <scope>NUCLEOTIDE SEQUENCE [LARGE SCALE GENOMIC DNA]</scope>
    <source>
        <strain evidence="4">JB137-S8 / ATCC MYA-4627 / FGSC 10392</strain>
    </source>
</reference>
<dbReference type="GO" id="GO:0005975">
    <property type="term" value="P:carbohydrate metabolic process"/>
    <property type="evidence" value="ECO:0007669"/>
    <property type="project" value="InterPro"/>
</dbReference>
<dbReference type="InterPro" id="IPR008928">
    <property type="entry name" value="6-hairpin_glycosidase_sf"/>
</dbReference>
<evidence type="ECO:0000259" key="2">
    <source>
        <dbReference type="Pfam" id="PF17168"/>
    </source>
</evidence>
<accession>K5WP50</accession>
<dbReference type="PANTHER" id="PTHR31987">
    <property type="entry name" value="GLUTAMINASE A-RELATED"/>
    <property type="match status" value="1"/>
</dbReference>
<name>K5WP50_AGABU</name>
<dbReference type="AlphaFoldDB" id="K5WP50"/>
<dbReference type="eggNOG" id="ENOG502SHJG">
    <property type="taxonomic scope" value="Eukaryota"/>
</dbReference>
<evidence type="ECO:0000259" key="1">
    <source>
        <dbReference type="Pfam" id="PF16335"/>
    </source>
</evidence>
<keyword evidence="4" id="KW-1185">Reference proteome</keyword>
<dbReference type="Pfam" id="PF16335">
    <property type="entry name" value="GtaA_6_Hairpin"/>
    <property type="match status" value="1"/>
</dbReference>
<dbReference type="InterPro" id="IPR052743">
    <property type="entry name" value="Glutaminase_GtaA"/>
</dbReference>
<proteinExistence type="predicted"/>
<dbReference type="OMA" id="WIEYATA"/>
<gene>
    <name evidence="3" type="ORF">AGABI1DRAFT_43976</name>
</gene>
<protein>
    <recommendedName>
        <fullName evidence="5">Glutaminase</fullName>
    </recommendedName>
</protein>
<dbReference type="InterPro" id="IPR033433">
    <property type="entry name" value="GtaA_N"/>
</dbReference>
<sequence>MIRVDDQIYQWLGGLINDSYSNTVVTEITPTRTIFTLQAGHIQFNATFFTPIEPTNYTRQSIPFTYLFVDGFTTDDAKPHSIQLYSDITAGLYNIHRASKWDMKTSGDMIYHYVKPIHPRSMVDEDDSAEDAIGYYATPKRSRLTWQSGSDKDCRANFTQDGKLANFKSTDHRPVNETGIWPVFSFAIDLGSVAPNNQPDSVVWALGLVRDPLVNYATTNPTYQNRTGYYWSTYRNIDDVISDFLGDFANARVRGQAFDDGLLKEASAISPEYAGIISLVTRQIFASMDITIADDDRGRKSPSDVKIFMKDISVSKRVNPVEVIYAALPALLYFNASFAHDLLLPLFEFQSSSSYPNGYASPDLGDGYPTIRGNTSNTEELAIEHCGNMLIMAYAHAAKSGDDSLISKYYPLLQRWAAYLVQNSLHPNNAVSADGIGYPEMSNLALKGILGVYSMGKIDEHVNPFNTTFRVSYRRMDWSANELMKNWKQLAVTDTHIQAEYGKLGTWGLMYNLFPAVWLETGLIDDEVRFPLEDLFLHLNI</sequence>
<dbReference type="PANTHER" id="PTHR31987:SF1">
    <property type="entry name" value="GLUTAMINASE A"/>
    <property type="match status" value="1"/>
</dbReference>
<dbReference type="InParanoid" id="K5WP50"/>
<dbReference type="EMBL" id="JH971398">
    <property type="protein sequence ID" value="EKM77071.1"/>
    <property type="molecule type" value="Genomic_DNA"/>
</dbReference>
<organism evidence="3 4">
    <name type="scientific">Agaricus bisporus var. burnettii (strain JB137-S8 / ATCC MYA-4627 / FGSC 10392)</name>
    <name type="common">White button mushroom</name>
    <dbReference type="NCBI Taxonomy" id="597362"/>
    <lineage>
        <taxon>Eukaryota</taxon>
        <taxon>Fungi</taxon>
        <taxon>Dikarya</taxon>
        <taxon>Basidiomycota</taxon>
        <taxon>Agaricomycotina</taxon>
        <taxon>Agaricomycetes</taxon>
        <taxon>Agaricomycetidae</taxon>
        <taxon>Agaricales</taxon>
        <taxon>Agaricineae</taxon>
        <taxon>Agaricaceae</taxon>
        <taxon>Agaricus</taxon>
    </lineage>
</organism>
<dbReference type="Proteomes" id="UP000008493">
    <property type="component" value="Unassembled WGS sequence"/>
</dbReference>
<dbReference type="STRING" id="597362.K5WP50"/>
<dbReference type="InterPro" id="IPR032514">
    <property type="entry name" value="GtaA_central"/>
</dbReference>
<feature type="domain" description="Glutaminase A central" evidence="1">
    <location>
        <begin position="270"/>
        <end position="528"/>
    </location>
</feature>
<dbReference type="SUPFAM" id="SSF48208">
    <property type="entry name" value="Six-hairpin glycosidases"/>
    <property type="match status" value="1"/>
</dbReference>
<dbReference type="RefSeq" id="XP_007332254.1">
    <property type="nucleotide sequence ID" value="XM_007332192.1"/>
</dbReference>